<evidence type="ECO:0000256" key="4">
    <source>
        <dbReference type="ARBA" id="ARBA00022989"/>
    </source>
</evidence>
<accession>A0A7R9XLN9</accession>
<feature type="transmembrane region" description="Helical" evidence="6">
    <location>
        <begin position="201"/>
        <end position="228"/>
    </location>
</feature>
<keyword evidence="8" id="KW-1185">Reference proteome</keyword>
<dbReference type="Proteomes" id="UP000001940">
    <property type="component" value="Chromosome II"/>
</dbReference>
<dbReference type="AGR" id="WB:WBGene00005178"/>
<dbReference type="AlphaFoldDB" id="A0A7R9XLN9"/>
<comment type="subcellular location">
    <subcellularLocation>
        <location evidence="1">Membrane</location>
        <topology evidence="1">Multi-pass membrane protein</topology>
    </subcellularLocation>
</comment>
<feature type="transmembrane region" description="Helical" evidence="6">
    <location>
        <begin position="29"/>
        <end position="54"/>
    </location>
</feature>
<dbReference type="CTD" id="189538"/>
<reference evidence="7 8" key="1">
    <citation type="journal article" date="1998" name="Science">
        <title>Genome sequence of the nematode C. elegans: a platform for investigating biology.</title>
        <authorList>
            <consortium name="The C. elegans sequencing consortium"/>
            <person name="Sulson J.E."/>
            <person name="Waterston R."/>
        </authorList>
    </citation>
    <scope>NUCLEOTIDE SEQUENCE [LARGE SCALE GENOMIC DNA]</scope>
    <source>
        <strain evidence="7 8">Bristol N2</strain>
    </source>
</reference>
<keyword evidence="3 6" id="KW-0812">Transmembrane</keyword>
<evidence type="ECO:0000256" key="5">
    <source>
        <dbReference type="ARBA" id="ARBA00023136"/>
    </source>
</evidence>
<keyword evidence="4 6" id="KW-1133">Transmembrane helix</keyword>
<dbReference type="RefSeq" id="NP_001379346.1">
    <property type="nucleotide sequence ID" value="NM_001393029.1"/>
</dbReference>
<feature type="transmembrane region" description="Helical" evidence="6">
    <location>
        <begin position="95"/>
        <end position="117"/>
    </location>
</feature>
<evidence type="ECO:0000256" key="3">
    <source>
        <dbReference type="ARBA" id="ARBA00022692"/>
    </source>
</evidence>
<dbReference type="PANTHER" id="PTHR31627:SF3">
    <property type="entry name" value="SERPENTINE RECEPTOR CLASS GAMMA-RELATED"/>
    <property type="match status" value="1"/>
</dbReference>
<dbReference type="GO" id="GO:0007606">
    <property type="term" value="P:sensory perception of chemical stimulus"/>
    <property type="evidence" value="ECO:0007669"/>
    <property type="project" value="UniProtKB-UniRule"/>
</dbReference>
<sequence length="333" mass="38330">MSFTLPANFSYSDPLPFTCNEDPSVKLSILYYLIQASYLVLSAILNVLILNTIFKSKNKEHYRNNSFYILYTTEAVVNIYTSCVAVFFSRLFSDVTPLCPLVAPYFFTPSIITKAYYTINHYMLAFKTLSQIAVSFNRMTCVILPVRHVHLWKRILWPMVIAQFVLPLGVIWNILLSRVYINPNGAGFSVNYKDAIPWANISFLHLFHCIPCVVLVTIFFIVTIYGLTILEYRIKNVERYLTIFTLIMGIQTALFAFTQIYFAFFTAYLPGIRSFMLFSAFHIFDLLHVYSPIALIIMHRQLRNDIFGLKQENGNARFVSSSSHRVSAVQVPS</sequence>
<dbReference type="WormBase" id="Y25C1A.9b">
    <property type="protein sequence ID" value="CE54263"/>
    <property type="gene ID" value="WBGene00005178"/>
    <property type="gene designation" value="srg-21"/>
</dbReference>
<dbReference type="PRINTS" id="PR00698">
    <property type="entry name" value="TMPROTEINSRG"/>
</dbReference>
<dbReference type="GO" id="GO:0004888">
    <property type="term" value="F:transmembrane signaling receptor activity"/>
    <property type="evidence" value="ECO:0007669"/>
    <property type="project" value="InterPro"/>
</dbReference>
<feature type="transmembrane region" description="Helical" evidence="6">
    <location>
        <begin position="275"/>
        <end position="297"/>
    </location>
</feature>
<organism evidence="7 8">
    <name type="scientific">Caenorhabditis elegans</name>
    <dbReference type="NCBI Taxonomy" id="6239"/>
    <lineage>
        <taxon>Eukaryota</taxon>
        <taxon>Metazoa</taxon>
        <taxon>Ecdysozoa</taxon>
        <taxon>Nematoda</taxon>
        <taxon>Chromadorea</taxon>
        <taxon>Rhabditida</taxon>
        <taxon>Rhabditina</taxon>
        <taxon>Rhabditomorpha</taxon>
        <taxon>Rhabditoidea</taxon>
        <taxon>Rhabditidae</taxon>
        <taxon>Peloderinae</taxon>
        <taxon>Caenorhabditis</taxon>
    </lineage>
</organism>
<protein>
    <recommendedName>
        <fullName evidence="6">Serpentine receptor class gamma</fullName>
    </recommendedName>
</protein>
<dbReference type="GeneID" id="189538"/>
<feature type="transmembrane region" description="Helical" evidence="6">
    <location>
        <begin position="66"/>
        <end position="89"/>
    </location>
</feature>
<keyword evidence="7" id="KW-0675">Receptor</keyword>
<feature type="transmembrane region" description="Helical" evidence="6">
    <location>
        <begin position="155"/>
        <end position="181"/>
    </location>
</feature>
<keyword evidence="5 6" id="KW-0472">Membrane</keyword>
<evidence type="ECO:0000256" key="6">
    <source>
        <dbReference type="RuleBase" id="RU280813"/>
    </source>
</evidence>
<dbReference type="GO" id="GO:0016020">
    <property type="term" value="C:membrane"/>
    <property type="evidence" value="ECO:0007669"/>
    <property type="project" value="UniProtKB-SubCell"/>
</dbReference>
<gene>
    <name evidence="7 9" type="primary">srg-21</name>
    <name evidence="7" type="ORF">CELE_Y25C1A.9</name>
    <name evidence="9" type="ORF">Y25C1A.9</name>
</gene>
<dbReference type="OrthoDB" id="5808804at2759"/>
<evidence type="ECO:0000256" key="1">
    <source>
        <dbReference type="ARBA" id="ARBA00004141"/>
    </source>
</evidence>
<evidence type="ECO:0000313" key="9">
    <source>
        <dbReference type="WormBase" id="Y25C1A.9b"/>
    </source>
</evidence>
<comment type="similarity">
    <text evidence="2 6">Belongs to the nematode receptor-like protein srg family.</text>
</comment>
<dbReference type="InterPro" id="IPR000609">
    <property type="entry name" value="7TM_GPCR_serpentine_rcpt_Srg"/>
</dbReference>
<dbReference type="KEGG" id="cel:CELE_Y25C1A.9"/>
<evidence type="ECO:0000256" key="2">
    <source>
        <dbReference type="ARBA" id="ARBA00005692"/>
    </source>
</evidence>
<dbReference type="InterPro" id="IPR051119">
    <property type="entry name" value="Nematode_SR-like"/>
</dbReference>
<dbReference type="InParanoid" id="A0A7R9XLN9"/>
<proteinExistence type="inferred from homology"/>
<feature type="transmembrane region" description="Helical" evidence="6">
    <location>
        <begin position="240"/>
        <end position="269"/>
    </location>
</feature>
<dbReference type="Pfam" id="PF02118">
    <property type="entry name" value="Srg"/>
    <property type="match status" value="1"/>
</dbReference>
<evidence type="ECO:0000313" key="7">
    <source>
        <dbReference type="EMBL" id="CAD8118448.1"/>
    </source>
</evidence>
<dbReference type="EMBL" id="BX284602">
    <property type="protein sequence ID" value="CAD8118448.1"/>
    <property type="molecule type" value="Genomic_DNA"/>
</dbReference>
<evidence type="ECO:0000313" key="8">
    <source>
        <dbReference type="Proteomes" id="UP000001940"/>
    </source>
</evidence>
<name>A0A7R9XLN9_CAEEL</name>
<dbReference type="PANTHER" id="PTHR31627">
    <property type="entry name" value="SERPENTINE RECEPTOR CLASS GAMMA-RELATED"/>
    <property type="match status" value="1"/>
</dbReference>